<accession>A0A3B0A0J7</accession>
<evidence type="ECO:0000259" key="1">
    <source>
        <dbReference type="Pfam" id="PF12697"/>
    </source>
</evidence>
<dbReference type="InterPro" id="IPR000073">
    <property type="entry name" value="AB_hydrolase_1"/>
</dbReference>
<dbReference type="Gene3D" id="3.40.50.1820">
    <property type="entry name" value="alpha/beta hydrolase"/>
    <property type="match status" value="1"/>
</dbReference>
<dbReference type="EMBL" id="RBAN01000004">
    <property type="protein sequence ID" value="RKN53096.1"/>
    <property type="molecule type" value="Genomic_DNA"/>
</dbReference>
<evidence type="ECO:0000313" key="2">
    <source>
        <dbReference type="EMBL" id="RKN53096.1"/>
    </source>
</evidence>
<feature type="domain" description="AB hydrolase-1" evidence="1">
    <location>
        <begin position="16"/>
        <end position="227"/>
    </location>
</feature>
<dbReference type="InterPro" id="IPR029058">
    <property type="entry name" value="AB_hydrolase_fold"/>
</dbReference>
<protein>
    <submittedName>
        <fullName evidence="2">Alpha/beta hydrolase</fullName>
    </submittedName>
</protein>
<comment type="caution">
    <text evidence="2">The sequence shown here is derived from an EMBL/GenBank/DDBJ whole genome shotgun (WGS) entry which is preliminary data.</text>
</comment>
<dbReference type="RefSeq" id="WP_120782039.1">
    <property type="nucleotide sequence ID" value="NZ_JBHLUP010000002.1"/>
</dbReference>
<proteinExistence type="predicted"/>
<dbReference type="Proteomes" id="UP000279968">
    <property type="component" value="Unassembled WGS sequence"/>
</dbReference>
<dbReference type="Pfam" id="PF12697">
    <property type="entry name" value="Abhydrolase_6"/>
    <property type="match status" value="1"/>
</dbReference>
<sequence length="238" mass="25570">MAARDDAVMSTPRDPILFISGAGLPAWIWDDVHQRMGWPHEVQVAARPSRGVEGSLRDYAEAAIGSAPTGRFAIVAHSAGGVIGAEVARLAPERVSAFLAVTAVIPKAAGSFISAMPVPNRWLLNVAMRVAGTRPPASAIRGRLAHRLDDQAAGRLIAEFTPESPGLYRDRTGHRSWSGRRGYVLAAQDRELPVALQRRCAQRLGHAWADTLDTGHLPMLEAPRALASSITRFLGARP</sequence>
<keyword evidence="3" id="KW-1185">Reference proteome</keyword>
<dbReference type="GO" id="GO:0016787">
    <property type="term" value="F:hydrolase activity"/>
    <property type="evidence" value="ECO:0007669"/>
    <property type="project" value="UniProtKB-KW"/>
</dbReference>
<dbReference type="PANTHER" id="PTHR37017:SF11">
    <property type="entry name" value="ESTERASE_LIPASE_THIOESTERASE DOMAIN-CONTAINING PROTEIN"/>
    <property type="match status" value="1"/>
</dbReference>
<dbReference type="PANTHER" id="PTHR37017">
    <property type="entry name" value="AB HYDROLASE-1 DOMAIN-CONTAINING PROTEIN-RELATED"/>
    <property type="match status" value="1"/>
</dbReference>
<keyword evidence="2" id="KW-0378">Hydrolase</keyword>
<organism evidence="2 3">
    <name type="scientific">Micromonospora costi</name>
    <dbReference type="NCBI Taxonomy" id="1530042"/>
    <lineage>
        <taxon>Bacteria</taxon>
        <taxon>Bacillati</taxon>
        <taxon>Actinomycetota</taxon>
        <taxon>Actinomycetes</taxon>
        <taxon>Micromonosporales</taxon>
        <taxon>Micromonosporaceae</taxon>
        <taxon>Micromonospora</taxon>
    </lineage>
</organism>
<name>A0A3B0A0J7_9ACTN</name>
<dbReference type="AlphaFoldDB" id="A0A3B0A0J7"/>
<reference evidence="2 3" key="1">
    <citation type="journal article" date="2015" name="Int. J. Syst. Evol. Microbiol.">
        <title>Micromonospora costi sp. nov., isolated from a leaf of Costus speciosus.</title>
        <authorList>
            <person name="Thawai C."/>
        </authorList>
    </citation>
    <scope>NUCLEOTIDE SEQUENCE [LARGE SCALE GENOMIC DNA]</scope>
    <source>
        <strain evidence="2 3">CS1-12</strain>
    </source>
</reference>
<dbReference type="InterPro" id="IPR052897">
    <property type="entry name" value="Sec-Metab_Biosynth_Hydrolase"/>
</dbReference>
<gene>
    <name evidence="2" type="ORF">D7193_25275</name>
</gene>
<dbReference type="SUPFAM" id="SSF53474">
    <property type="entry name" value="alpha/beta-Hydrolases"/>
    <property type="match status" value="1"/>
</dbReference>
<evidence type="ECO:0000313" key="3">
    <source>
        <dbReference type="Proteomes" id="UP000279968"/>
    </source>
</evidence>
<dbReference type="OrthoDB" id="3249793at2"/>